<protein>
    <recommendedName>
        <fullName evidence="3">Secreted protein</fullName>
    </recommendedName>
</protein>
<evidence type="ECO:0000313" key="2">
    <source>
        <dbReference type="Proteomes" id="UP001159405"/>
    </source>
</evidence>
<proteinExistence type="predicted"/>
<dbReference type="Proteomes" id="UP001159405">
    <property type="component" value="Unassembled WGS sequence"/>
</dbReference>
<name>A0ABN8NNK3_9CNID</name>
<reference evidence="1 2" key="1">
    <citation type="submission" date="2022-05" db="EMBL/GenBank/DDBJ databases">
        <authorList>
            <consortium name="Genoscope - CEA"/>
            <person name="William W."/>
        </authorList>
    </citation>
    <scope>NUCLEOTIDE SEQUENCE [LARGE SCALE GENOMIC DNA]</scope>
</reference>
<keyword evidence="2" id="KW-1185">Reference proteome</keyword>
<evidence type="ECO:0000313" key="1">
    <source>
        <dbReference type="EMBL" id="CAH3114324.1"/>
    </source>
</evidence>
<comment type="caution">
    <text evidence="1">The sequence shown here is derived from an EMBL/GenBank/DDBJ whole genome shotgun (WGS) entry which is preliminary data.</text>
</comment>
<sequence length="88" mass="9839">MCLRLVLARFIICTISGTLGSICLVSPPRGLFTRSSQAGLTTVMVYYRALSMAAPFLWNSLPLPIRQETSIDSFKRSVKTYLFKKAFS</sequence>
<gene>
    <name evidence="1" type="ORF">PLOB_00022850</name>
</gene>
<organism evidence="1 2">
    <name type="scientific">Porites lobata</name>
    <dbReference type="NCBI Taxonomy" id="104759"/>
    <lineage>
        <taxon>Eukaryota</taxon>
        <taxon>Metazoa</taxon>
        <taxon>Cnidaria</taxon>
        <taxon>Anthozoa</taxon>
        <taxon>Hexacorallia</taxon>
        <taxon>Scleractinia</taxon>
        <taxon>Fungiina</taxon>
        <taxon>Poritidae</taxon>
        <taxon>Porites</taxon>
    </lineage>
</organism>
<accession>A0ABN8NNK3</accession>
<dbReference type="EMBL" id="CALNXK010000027">
    <property type="protein sequence ID" value="CAH3114324.1"/>
    <property type="molecule type" value="Genomic_DNA"/>
</dbReference>
<evidence type="ECO:0008006" key="3">
    <source>
        <dbReference type="Google" id="ProtNLM"/>
    </source>
</evidence>